<gene>
    <name evidence="2" type="ORF">JOB18_025252</name>
</gene>
<feature type="coiled-coil region" evidence="1">
    <location>
        <begin position="446"/>
        <end position="494"/>
    </location>
</feature>
<reference evidence="2" key="2">
    <citation type="submission" date="2021-03" db="EMBL/GenBank/DDBJ databases">
        <authorList>
            <person name="Guerrero-Cozar I."/>
            <person name="Gomez-Garrido J."/>
            <person name="Berbel C."/>
            <person name="Martinez-Blanch J.F."/>
            <person name="Alioto T."/>
            <person name="Claros M.G."/>
            <person name="Gagnaire P.A."/>
            <person name="Manchado M."/>
        </authorList>
    </citation>
    <scope>NUCLEOTIDE SEQUENCE</scope>
    <source>
        <strain evidence="2">Sse05_10M</strain>
        <tissue evidence="2">Blood</tissue>
    </source>
</reference>
<keyword evidence="3" id="KW-1185">Reference proteome</keyword>
<organism evidence="2 3">
    <name type="scientific">Solea senegalensis</name>
    <name type="common">Senegalese sole</name>
    <dbReference type="NCBI Taxonomy" id="28829"/>
    <lineage>
        <taxon>Eukaryota</taxon>
        <taxon>Metazoa</taxon>
        <taxon>Chordata</taxon>
        <taxon>Craniata</taxon>
        <taxon>Vertebrata</taxon>
        <taxon>Euteleostomi</taxon>
        <taxon>Actinopterygii</taxon>
        <taxon>Neopterygii</taxon>
        <taxon>Teleostei</taxon>
        <taxon>Neoteleostei</taxon>
        <taxon>Acanthomorphata</taxon>
        <taxon>Carangaria</taxon>
        <taxon>Pleuronectiformes</taxon>
        <taxon>Pleuronectoidei</taxon>
        <taxon>Soleidae</taxon>
        <taxon>Solea</taxon>
    </lineage>
</organism>
<dbReference type="EMBL" id="JAGKHQ010000002">
    <property type="protein sequence ID" value="KAG7522554.1"/>
    <property type="molecule type" value="Genomic_DNA"/>
</dbReference>
<evidence type="ECO:0000313" key="3">
    <source>
        <dbReference type="Proteomes" id="UP000693946"/>
    </source>
</evidence>
<keyword evidence="1" id="KW-0175">Coiled coil</keyword>
<evidence type="ECO:0000313" key="2">
    <source>
        <dbReference type="EMBL" id="KAG7522554.1"/>
    </source>
</evidence>
<evidence type="ECO:0000256" key="1">
    <source>
        <dbReference type="SAM" id="Coils"/>
    </source>
</evidence>
<dbReference type="AlphaFoldDB" id="A0AAV6SZM0"/>
<comment type="caution">
    <text evidence="2">The sequence shown here is derived from an EMBL/GenBank/DDBJ whole genome shotgun (WGS) entry which is preliminary data.</text>
</comment>
<sequence>MANKIAETTQSLSTAAEMRETTKLLMQPKANWEEYLTPAPLSIAILGELVFISSNDDFSINKNPPAGGFKHIKYPDSFRACLMQICNSGWEAFNDAHNGMDRIRLHTGTIPNYIKTSVDILFNASDKVIETLLPDQLENIRSIADDCVEQATMVEKRYSDVIGLIGELLEACVNAEHFYGEELKEVKKKIKENKMREQTARMQNDQTKKAMQTMAKQMEEAQDAYKQSMDSLPSGWEVIGMNFVDGIQSSVVGMMNGMVNLVGGNVNPSNASLEDHTHESGDACADENCDAISQINASCTSGEILNLATGFDEYVSESDIDWKKLYDEKSKSTKTAWDKEQFTRILKQLDQIPKGPQCKDALSLCETGIEICEDLATYNPGKKWDIKSTVKLLGSIKKLKDAAHKFDSKAKKTLGTPALAAKGPMKYKSEKTSSANQRKLAGQVAVENARFQIEQTRAELKNTRESYEKAVENMEKKEQELNAVLIELQRCEIKEISFDQTIKMLVKGLDAMGRVQEQWKKMVRFFQMISNIIQISLNKTLTNFVKTSDSAMKLNYNEKLYTKDLLYMQAFQASNVASLVHMISSTYTEVSNEYLMDRVSSLGKLMAMDKEKPEFLSERQKLQSSCTAAQKGILRLVLKNKREFENKTNARMAKIENGLKAVLPEASAEETQRIKENVQDGYGEEINNYY</sequence>
<dbReference type="PANTHER" id="PTHR33488:SF2">
    <property type="entry name" value="EARLY ENDOSOME ANTIGEN 1-LIKE"/>
    <property type="match status" value="1"/>
</dbReference>
<proteinExistence type="predicted"/>
<dbReference type="EMBL" id="JAGKHQ010000002">
    <property type="protein sequence ID" value="KAG7522553.1"/>
    <property type="molecule type" value="Genomic_DNA"/>
</dbReference>
<dbReference type="PANTHER" id="PTHR33488">
    <property type="entry name" value="ZGC:162509"/>
    <property type="match status" value="1"/>
</dbReference>
<reference evidence="2 3" key="1">
    <citation type="journal article" date="2021" name="Sci. Rep.">
        <title>Chromosome anchoring in Senegalese sole (Solea senegalensis) reveals sex-associated markers and genome rearrangements in flatfish.</title>
        <authorList>
            <person name="Guerrero-Cozar I."/>
            <person name="Gomez-Garrido J."/>
            <person name="Berbel C."/>
            <person name="Martinez-Blanch J.F."/>
            <person name="Alioto T."/>
            <person name="Claros M.G."/>
            <person name="Gagnaire P.A."/>
            <person name="Manchado M."/>
        </authorList>
    </citation>
    <scope>NUCLEOTIDE SEQUENCE [LARGE SCALE GENOMIC DNA]</scope>
    <source>
        <strain evidence="2">Sse05_10M</strain>
    </source>
</reference>
<accession>A0AAV6SZM0</accession>
<protein>
    <submittedName>
        <fullName evidence="2">Uncharacterized protein</fullName>
    </submittedName>
</protein>
<dbReference type="Proteomes" id="UP000693946">
    <property type="component" value="Linkage Group LG10"/>
</dbReference>
<name>A0AAV6SZM0_SOLSE</name>